<gene>
    <name evidence="2" type="ORF">RN001_004830</name>
</gene>
<proteinExistence type="predicted"/>
<keyword evidence="3" id="KW-1185">Reference proteome</keyword>
<name>A0AAN7PIY5_9COLE</name>
<keyword evidence="1" id="KW-1133">Transmembrane helix</keyword>
<reference evidence="3" key="1">
    <citation type="submission" date="2023-01" db="EMBL/GenBank/DDBJ databases">
        <title>Key to firefly adult light organ development and bioluminescence: homeobox transcription factors regulate luciferase expression and transportation to peroxisome.</title>
        <authorList>
            <person name="Fu X."/>
        </authorList>
    </citation>
    <scope>NUCLEOTIDE SEQUENCE [LARGE SCALE GENOMIC DNA]</scope>
</reference>
<comment type="caution">
    <text evidence="2">The sequence shown here is derived from an EMBL/GenBank/DDBJ whole genome shotgun (WGS) entry which is preliminary data.</text>
</comment>
<accession>A0AAN7PIY5</accession>
<dbReference type="EMBL" id="JARPUR010000002">
    <property type="protein sequence ID" value="KAK4881511.1"/>
    <property type="molecule type" value="Genomic_DNA"/>
</dbReference>
<evidence type="ECO:0000256" key="1">
    <source>
        <dbReference type="SAM" id="Phobius"/>
    </source>
</evidence>
<protein>
    <submittedName>
        <fullName evidence="2">Uncharacterized protein</fullName>
    </submittedName>
</protein>
<sequence>MTVTRQLRSRTSKSEDKMQFLQFVHCIVSSAPFCSCYCDCVTNNFVWCIPTLLLIRLKIALLLLQPFYIKYAVRV</sequence>
<evidence type="ECO:0000313" key="3">
    <source>
        <dbReference type="Proteomes" id="UP001353858"/>
    </source>
</evidence>
<evidence type="ECO:0000313" key="2">
    <source>
        <dbReference type="EMBL" id="KAK4881511.1"/>
    </source>
</evidence>
<dbReference type="Proteomes" id="UP001353858">
    <property type="component" value="Unassembled WGS sequence"/>
</dbReference>
<organism evidence="2 3">
    <name type="scientific">Aquatica leii</name>
    <dbReference type="NCBI Taxonomy" id="1421715"/>
    <lineage>
        <taxon>Eukaryota</taxon>
        <taxon>Metazoa</taxon>
        <taxon>Ecdysozoa</taxon>
        <taxon>Arthropoda</taxon>
        <taxon>Hexapoda</taxon>
        <taxon>Insecta</taxon>
        <taxon>Pterygota</taxon>
        <taxon>Neoptera</taxon>
        <taxon>Endopterygota</taxon>
        <taxon>Coleoptera</taxon>
        <taxon>Polyphaga</taxon>
        <taxon>Elateriformia</taxon>
        <taxon>Elateroidea</taxon>
        <taxon>Lampyridae</taxon>
        <taxon>Luciolinae</taxon>
        <taxon>Aquatica</taxon>
    </lineage>
</organism>
<keyword evidence="1" id="KW-0812">Transmembrane</keyword>
<keyword evidence="1" id="KW-0472">Membrane</keyword>
<feature type="transmembrane region" description="Helical" evidence="1">
    <location>
        <begin position="44"/>
        <end position="64"/>
    </location>
</feature>
<dbReference type="AlphaFoldDB" id="A0AAN7PIY5"/>